<evidence type="ECO:0000313" key="1">
    <source>
        <dbReference type="EMBL" id="MBS7233944.1"/>
    </source>
</evidence>
<gene>
    <name evidence="1" type="ORF">KHA90_23320</name>
</gene>
<keyword evidence="2" id="KW-1185">Reference proteome</keyword>
<name>A0ABS5PHZ4_9FLAO</name>
<organism evidence="1 2">
    <name type="scientific">Flavobacterium psychroterrae</name>
    <dbReference type="NCBI Taxonomy" id="2133767"/>
    <lineage>
        <taxon>Bacteria</taxon>
        <taxon>Pseudomonadati</taxon>
        <taxon>Bacteroidota</taxon>
        <taxon>Flavobacteriia</taxon>
        <taxon>Flavobacteriales</taxon>
        <taxon>Flavobacteriaceae</taxon>
        <taxon>Flavobacterium</taxon>
    </lineage>
</organism>
<comment type="caution">
    <text evidence="1">The sequence shown here is derived from an EMBL/GenBank/DDBJ whole genome shotgun (WGS) entry which is preliminary data.</text>
</comment>
<evidence type="ECO:0000313" key="2">
    <source>
        <dbReference type="Proteomes" id="UP000722625"/>
    </source>
</evidence>
<evidence type="ECO:0008006" key="3">
    <source>
        <dbReference type="Google" id="ProtNLM"/>
    </source>
</evidence>
<sequence>MTKEFVKLILKEKCKIDPCDFWIPLQGRVENNTCYFKVVDFESNIGYEKLNQIVKKINIGNVYLFNEGKEEEIYAEINLSKYNYLDVFFTNENADWVIYQNHEKTISFAGKELIENIKLVWKNLEEKINPWEEI</sequence>
<protein>
    <recommendedName>
        <fullName evidence="3">SMI1/KNR4 family protein</fullName>
    </recommendedName>
</protein>
<dbReference type="EMBL" id="JAGYVZ010000038">
    <property type="protein sequence ID" value="MBS7233944.1"/>
    <property type="molecule type" value="Genomic_DNA"/>
</dbReference>
<dbReference type="Proteomes" id="UP000722625">
    <property type="component" value="Unassembled WGS sequence"/>
</dbReference>
<reference evidence="1 2" key="1">
    <citation type="journal article" date="2018" name="Int. J. Syst. Evol. Microbiol.">
        <title>Flavobacterium chryseum sp. nov. and Flavobacterium psychroterrae sp. nov., novel environmental bacteria isolated from Antarctica.</title>
        <authorList>
            <person name="Kralova S."/>
            <person name="Svec P."/>
            <person name="Busse H.J."/>
            <person name="Stankova E."/>
            <person name="Vaczi P."/>
            <person name="Sedlacek I."/>
        </authorList>
    </citation>
    <scope>NUCLEOTIDE SEQUENCE [LARGE SCALE GENOMIC DNA]</scope>
    <source>
        <strain evidence="1 2">CCM 8827</strain>
    </source>
</reference>
<proteinExistence type="predicted"/>
<accession>A0ABS5PHZ4</accession>
<dbReference type="RefSeq" id="WP_213307546.1">
    <property type="nucleotide sequence ID" value="NZ_JAGYVZ010000038.1"/>
</dbReference>